<feature type="binding site" evidence="17">
    <location>
        <position position="440"/>
    </location>
    <ligand>
        <name>AMP</name>
        <dbReference type="ChEBI" id="CHEBI:456215"/>
    </ligand>
</feature>
<dbReference type="InterPro" id="IPR000631">
    <property type="entry name" value="CARKD"/>
</dbReference>
<evidence type="ECO:0000256" key="3">
    <source>
        <dbReference type="ARBA" id="ARBA00006001"/>
    </source>
</evidence>
<keyword evidence="11 18" id="KW-0413">Isomerase</keyword>
<dbReference type="NCBIfam" id="TIGR00196">
    <property type="entry name" value="yjeF_cterm"/>
    <property type="match status" value="1"/>
</dbReference>
<dbReference type="GO" id="GO:0046496">
    <property type="term" value="P:nicotinamide nucleotide metabolic process"/>
    <property type="evidence" value="ECO:0007669"/>
    <property type="project" value="UniProtKB-UniRule"/>
</dbReference>
<feature type="binding site" evidence="18">
    <location>
        <position position="58"/>
    </location>
    <ligand>
        <name>K(+)</name>
        <dbReference type="ChEBI" id="CHEBI:29103"/>
    </ligand>
</feature>
<dbReference type="PIRSF" id="PIRSF017184">
    <property type="entry name" value="Nnr"/>
    <property type="match status" value="1"/>
</dbReference>
<keyword evidence="6 17" id="KW-0547">Nucleotide-binding</keyword>
<dbReference type="InterPro" id="IPR036652">
    <property type="entry name" value="YjeF_N_dom_sf"/>
</dbReference>
<dbReference type="PROSITE" id="PS51383">
    <property type="entry name" value="YJEF_C_3"/>
    <property type="match status" value="1"/>
</dbReference>
<feature type="binding site" evidence="18">
    <location>
        <position position="137"/>
    </location>
    <ligand>
        <name>(6S)-NADPHX</name>
        <dbReference type="ChEBI" id="CHEBI:64076"/>
    </ligand>
</feature>
<evidence type="ECO:0000256" key="14">
    <source>
        <dbReference type="ARBA" id="ARBA00025153"/>
    </source>
</evidence>
<comment type="catalytic activity">
    <reaction evidence="2 18 19">
        <text>(6R)-NADPHX = (6S)-NADPHX</text>
        <dbReference type="Rhea" id="RHEA:32227"/>
        <dbReference type="ChEBI" id="CHEBI:64076"/>
        <dbReference type="ChEBI" id="CHEBI:64077"/>
        <dbReference type="EC" id="5.1.99.6"/>
    </reaction>
</comment>
<comment type="similarity">
    <text evidence="3 19">In the N-terminal section; belongs to the NnrE/AIBP family.</text>
</comment>
<dbReference type="GO" id="GO:0052856">
    <property type="term" value="F:NAD(P)HX epimerase activity"/>
    <property type="evidence" value="ECO:0007669"/>
    <property type="project" value="UniProtKB-UniRule"/>
</dbReference>
<comment type="catalytic activity">
    <reaction evidence="1 18 19">
        <text>(6R)-NADHX = (6S)-NADHX</text>
        <dbReference type="Rhea" id="RHEA:32215"/>
        <dbReference type="ChEBI" id="CHEBI:64074"/>
        <dbReference type="ChEBI" id="CHEBI:64075"/>
        <dbReference type="EC" id="5.1.99.6"/>
    </reaction>
</comment>
<dbReference type="Gene3D" id="3.40.1190.20">
    <property type="match status" value="1"/>
</dbReference>
<dbReference type="HAMAP" id="MF_01965">
    <property type="entry name" value="NADHX_dehydratase"/>
    <property type="match status" value="1"/>
</dbReference>
<dbReference type="OrthoDB" id="9806925at2"/>
<evidence type="ECO:0000256" key="17">
    <source>
        <dbReference type="HAMAP-Rule" id="MF_01965"/>
    </source>
</evidence>
<keyword evidence="8 17" id="KW-0521">NADP</keyword>
<dbReference type="EC" id="5.1.99.6" evidence="19"/>
<reference evidence="22 23" key="1">
    <citation type="submission" date="2019-01" db="EMBL/GenBank/DDBJ databases">
        <title>Geovibrio thiophilus DSM 11263, complete genome.</title>
        <authorList>
            <person name="Spring S."/>
            <person name="Bunk B."/>
            <person name="Sproer C."/>
        </authorList>
    </citation>
    <scope>NUCLEOTIDE SEQUENCE [LARGE SCALE GENOMIC DNA]</scope>
    <source>
        <strain evidence="22 23">DSM 11263</strain>
    </source>
</reference>
<dbReference type="SUPFAM" id="SSF64153">
    <property type="entry name" value="YjeF N-terminal domain-like"/>
    <property type="match status" value="1"/>
</dbReference>
<evidence type="ECO:0000256" key="2">
    <source>
        <dbReference type="ARBA" id="ARBA00000909"/>
    </source>
</evidence>
<evidence type="ECO:0000256" key="6">
    <source>
        <dbReference type="ARBA" id="ARBA00022741"/>
    </source>
</evidence>
<feature type="binding site" evidence="17">
    <location>
        <begin position="411"/>
        <end position="415"/>
    </location>
    <ligand>
        <name>AMP</name>
        <dbReference type="ChEBI" id="CHEBI:456215"/>
    </ligand>
</feature>
<dbReference type="PANTHER" id="PTHR12592">
    <property type="entry name" value="ATP-DEPENDENT (S)-NAD(P)H-HYDRATE DEHYDRATASE FAMILY MEMBER"/>
    <property type="match status" value="1"/>
</dbReference>
<evidence type="ECO:0000256" key="15">
    <source>
        <dbReference type="ARBA" id="ARBA00048238"/>
    </source>
</evidence>
<comment type="similarity">
    <text evidence="17">Belongs to the NnrD/CARKD family.</text>
</comment>
<evidence type="ECO:0000256" key="7">
    <source>
        <dbReference type="ARBA" id="ARBA00022840"/>
    </source>
</evidence>
<dbReference type="Gene3D" id="3.40.50.10260">
    <property type="entry name" value="YjeF N-terminal domain"/>
    <property type="match status" value="1"/>
</dbReference>
<dbReference type="Proteomes" id="UP000287502">
    <property type="component" value="Chromosome"/>
</dbReference>
<comment type="subunit">
    <text evidence="17">Homotetramer.</text>
</comment>
<feature type="binding site" evidence="17">
    <location>
        <position position="374"/>
    </location>
    <ligand>
        <name>(6S)-NADPHX</name>
        <dbReference type="ChEBI" id="CHEBI:64076"/>
    </ligand>
</feature>
<keyword evidence="7 17" id="KW-0067">ATP-binding</keyword>
<dbReference type="HAMAP" id="MF_01966">
    <property type="entry name" value="NADHX_epimerase"/>
    <property type="match status" value="1"/>
</dbReference>
<name>A0A3R5YZ42_9BACT</name>
<dbReference type="GO" id="GO:0052855">
    <property type="term" value="F:ADP-dependent NAD(P)H-hydrate dehydratase activity"/>
    <property type="evidence" value="ECO:0007669"/>
    <property type="project" value="UniProtKB-UniRule"/>
</dbReference>
<dbReference type="SUPFAM" id="SSF53613">
    <property type="entry name" value="Ribokinase-like"/>
    <property type="match status" value="1"/>
</dbReference>
<comment type="similarity">
    <text evidence="18">Belongs to the NnrE/AIBP family.</text>
</comment>
<evidence type="ECO:0000256" key="19">
    <source>
        <dbReference type="PIRNR" id="PIRNR017184"/>
    </source>
</evidence>
<keyword evidence="23" id="KW-1185">Reference proteome</keyword>
<comment type="catalytic activity">
    <reaction evidence="15 17 19">
        <text>(6S)-NADHX + ADP = AMP + phosphate + NADH + H(+)</text>
        <dbReference type="Rhea" id="RHEA:32223"/>
        <dbReference type="ChEBI" id="CHEBI:15378"/>
        <dbReference type="ChEBI" id="CHEBI:43474"/>
        <dbReference type="ChEBI" id="CHEBI:57945"/>
        <dbReference type="ChEBI" id="CHEBI:64074"/>
        <dbReference type="ChEBI" id="CHEBI:456215"/>
        <dbReference type="ChEBI" id="CHEBI:456216"/>
        <dbReference type="EC" id="4.2.1.136"/>
    </reaction>
</comment>
<feature type="binding site" evidence="18">
    <location>
        <position position="155"/>
    </location>
    <ligand>
        <name>(6S)-NADPHX</name>
        <dbReference type="ChEBI" id="CHEBI:64076"/>
    </ligand>
</feature>
<comment type="function">
    <text evidence="17">Catalyzes the dehydration of the S-form of NAD(P)HX at the expense of ADP, which is converted to AMP. Together with NAD(P)HX epimerase, which catalyzes the epimerization of the S- and R-forms, the enzyme allows the repair of both epimers of NAD(P)HX, a damaged form of NAD(P)H that is a result of enzymatic or heat-dependent hydration.</text>
</comment>
<protein>
    <recommendedName>
        <fullName evidence="19">Bifunctional NAD(P)H-hydrate repair enzyme</fullName>
    </recommendedName>
    <alternativeName>
        <fullName evidence="19">Nicotinamide nucleotide repair protein</fullName>
    </alternativeName>
    <domain>
        <recommendedName>
            <fullName evidence="19">ADP-dependent (S)-NAD(P)H-hydrate dehydratase</fullName>
            <ecNumber evidence="19">4.2.1.136</ecNumber>
        </recommendedName>
        <alternativeName>
            <fullName evidence="19">ADP-dependent NAD(P)HX dehydratase</fullName>
        </alternativeName>
    </domain>
    <domain>
        <recommendedName>
            <fullName evidence="19">NAD(P)H-hydrate epimerase</fullName>
            <ecNumber evidence="19">5.1.99.6</ecNumber>
        </recommendedName>
    </domain>
</protein>
<dbReference type="KEGG" id="gtl:EP073_06240"/>
<accession>A0A3R5YZ42</accession>
<evidence type="ECO:0000313" key="23">
    <source>
        <dbReference type="Proteomes" id="UP000287502"/>
    </source>
</evidence>
<evidence type="ECO:0000259" key="20">
    <source>
        <dbReference type="PROSITE" id="PS51383"/>
    </source>
</evidence>
<gene>
    <name evidence="18" type="primary">nnrE</name>
    <name evidence="17" type="synonym">nnrD</name>
    <name evidence="22" type="ORF">EP073_06240</name>
</gene>
<dbReference type="EC" id="4.2.1.136" evidence="19"/>
<dbReference type="GO" id="GO:0110051">
    <property type="term" value="P:metabolite repair"/>
    <property type="evidence" value="ECO:0007669"/>
    <property type="project" value="TreeGrafter"/>
</dbReference>
<evidence type="ECO:0000256" key="8">
    <source>
        <dbReference type="ARBA" id="ARBA00022857"/>
    </source>
</evidence>
<dbReference type="PROSITE" id="PS51385">
    <property type="entry name" value="YJEF_N"/>
    <property type="match status" value="1"/>
</dbReference>
<dbReference type="RefSeq" id="WP_128466306.1">
    <property type="nucleotide sequence ID" value="NZ_CP035108.1"/>
</dbReference>
<evidence type="ECO:0000313" key="22">
    <source>
        <dbReference type="EMBL" id="QAR33020.1"/>
    </source>
</evidence>
<evidence type="ECO:0000259" key="21">
    <source>
        <dbReference type="PROSITE" id="PS51385"/>
    </source>
</evidence>
<dbReference type="EMBL" id="CP035108">
    <property type="protein sequence ID" value="QAR33020.1"/>
    <property type="molecule type" value="Genomic_DNA"/>
</dbReference>
<feature type="binding site" evidence="18">
    <location>
        <begin position="126"/>
        <end position="132"/>
    </location>
    <ligand>
        <name>(6S)-NADPHX</name>
        <dbReference type="ChEBI" id="CHEBI:64076"/>
    </ligand>
</feature>
<feature type="binding site" evidence="17">
    <location>
        <position position="441"/>
    </location>
    <ligand>
        <name>(6S)-NADPHX</name>
        <dbReference type="ChEBI" id="CHEBI:64076"/>
    </ligand>
</feature>
<feature type="binding site" evidence="18">
    <location>
        <position position="122"/>
    </location>
    <ligand>
        <name>K(+)</name>
        <dbReference type="ChEBI" id="CHEBI:29103"/>
    </ligand>
</feature>
<dbReference type="CDD" id="cd01171">
    <property type="entry name" value="YXKO-related"/>
    <property type="match status" value="1"/>
</dbReference>
<comment type="function">
    <text evidence="18">Catalyzes the epimerization of the S- and R-forms of NAD(P)HX, a damaged form of NAD(P)H that is a result of enzymatic or heat-dependent hydration. This is a prerequisite for the S-specific NAD(P)H-hydrate dehydratase to allow the repair of both epimers of NAD(P)HX.</text>
</comment>
<dbReference type="InterPro" id="IPR004443">
    <property type="entry name" value="YjeF_N_dom"/>
</dbReference>
<evidence type="ECO:0000256" key="9">
    <source>
        <dbReference type="ARBA" id="ARBA00022958"/>
    </source>
</evidence>
<evidence type="ECO:0000256" key="1">
    <source>
        <dbReference type="ARBA" id="ARBA00000013"/>
    </source>
</evidence>
<feature type="binding site" evidence="17">
    <location>
        <position position="325"/>
    </location>
    <ligand>
        <name>(6S)-NADPHX</name>
        <dbReference type="ChEBI" id="CHEBI:64076"/>
    </ligand>
</feature>
<organism evidence="22 23">
    <name type="scientific">Geovibrio thiophilus</name>
    <dbReference type="NCBI Taxonomy" id="139438"/>
    <lineage>
        <taxon>Bacteria</taxon>
        <taxon>Pseudomonadati</taxon>
        <taxon>Deferribacterota</taxon>
        <taxon>Deferribacteres</taxon>
        <taxon>Deferribacterales</taxon>
        <taxon>Geovibrionaceae</taxon>
        <taxon>Geovibrio</taxon>
    </lineage>
</organism>
<evidence type="ECO:0000256" key="4">
    <source>
        <dbReference type="ARBA" id="ARBA00009524"/>
    </source>
</evidence>
<keyword evidence="5 18" id="KW-0479">Metal-binding</keyword>
<dbReference type="GO" id="GO:0046872">
    <property type="term" value="F:metal ion binding"/>
    <property type="evidence" value="ECO:0007669"/>
    <property type="project" value="UniProtKB-UniRule"/>
</dbReference>
<sequence length="502" mass="52508">MEILNSASMSEADRLTIQETGIPSAVLMENAAAAVFDYISSLEIPKDRIAIAAGSGNNGGDGFALARRLANAGCIVDVFVCQPEKLKGDAKLNYDILLKFPVSVIELEDEAPLFDSYDITVDAIFGTGFKGEVTGFYAELIESINETSNFVLSIDIPSGLSGSSHNVNGICVDADATVTFCRPKIPHCMYPAKKFCGEVAVTDISIPDFNVEAVADRLYLVTEALLPRLSKRETDSHKGTYGHAVIAGGSAGKTGAAVMASISCSAAGAGLVTCMIPAGLNYTAEVGALEIMSFPVGIEDHFKAEGAEEAADFLEGKSALAIGPGIGRKDGTGAFVREILSKSTLPAVIDADGLYHLDKETLQTLKGHAVLTPHIGEFARMTGLSVEEVQADRLNLARTFAAQYGIVLVLKSADTIIATPERMTFINISGSPALAKGGSGDCLTGLITGFISQGYEPAEAAVLGCYILGAAARRASEGSSERSVMTTDVINEIGAVIGELED</sequence>
<evidence type="ECO:0000256" key="12">
    <source>
        <dbReference type="ARBA" id="ARBA00023239"/>
    </source>
</evidence>
<comment type="cofactor">
    <cofactor evidence="17">
        <name>Mg(2+)</name>
        <dbReference type="ChEBI" id="CHEBI:18420"/>
    </cofactor>
</comment>
<dbReference type="NCBIfam" id="TIGR00197">
    <property type="entry name" value="yjeF_nterm"/>
    <property type="match status" value="1"/>
</dbReference>
<evidence type="ECO:0000256" key="10">
    <source>
        <dbReference type="ARBA" id="ARBA00023027"/>
    </source>
</evidence>
<feature type="binding site" evidence="18">
    <location>
        <begin position="57"/>
        <end position="61"/>
    </location>
    <ligand>
        <name>(6S)-NADPHX</name>
        <dbReference type="ChEBI" id="CHEBI:64076"/>
    </ligand>
</feature>
<dbReference type="Pfam" id="PF03853">
    <property type="entry name" value="YjeF_N"/>
    <property type="match status" value="1"/>
</dbReference>
<keyword evidence="9 18" id="KW-0630">Potassium</keyword>
<feature type="binding site" evidence="18">
    <location>
        <position position="158"/>
    </location>
    <ligand>
        <name>K(+)</name>
        <dbReference type="ChEBI" id="CHEBI:29103"/>
    </ligand>
</feature>
<evidence type="ECO:0000256" key="18">
    <source>
        <dbReference type="HAMAP-Rule" id="MF_01966"/>
    </source>
</evidence>
<comment type="similarity">
    <text evidence="4 19">In the C-terminal section; belongs to the NnrD/CARKD family.</text>
</comment>
<evidence type="ECO:0000256" key="13">
    <source>
        <dbReference type="ARBA" id="ARBA00023268"/>
    </source>
</evidence>
<keyword evidence="12 17" id="KW-0456">Lyase</keyword>
<feature type="domain" description="YjeF N-terminal" evidence="21">
    <location>
        <begin position="9"/>
        <end position="212"/>
    </location>
</feature>
<dbReference type="AlphaFoldDB" id="A0A3R5YZ42"/>
<dbReference type="PANTHER" id="PTHR12592:SF0">
    <property type="entry name" value="ATP-DEPENDENT (S)-NAD(P)H-HYDRATE DEHYDRATASE"/>
    <property type="match status" value="1"/>
</dbReference>
<dbReference type="Pfam" id="PF01256">
    <property type="entry name" value="Carb_kinase"/>
    <property type="match status" value="1"/>
</dbReference>
<evidence type="ECO:0000256" key="11">
    <source>
        <dbReference type="ARBA" id="ARBA00023235"/>
    </source>
</evidence>
<keyword evidence="10 17" id="KW-0520">NAD</keyword>
<evidence type="ECO:0000256" key="16">
    <source>
        <dbReference type="ARBA" id="ARBA00049209"/>
    </source>
</evidence>
<feature type="domain" description="YjeF C-terminal" evidence="20">
    <location>
        <begin position="221"/>
        <end position="500"/>
    </location>
</feature>
<evidence type="ECO:0000256" key="5">
    <source>
        <dbReference type="ARBA" id="ARBA00022723"/>
    </source>
</evidence>
<comment type="catalytic activity">
    <reaction evidence="16 17 19">
        <text>(6S)-NADPHX + ADP = AMP + phosphate + NADPH + H(+)</text>
        <dbReference type="Rhea" id="RHEA:32235"/>
        <dbReference type="ChEBI" id="CHEBI:15378"/>
        <dbReference type="ChEBI" id="CHEBI:43474"/>
        <dbReference type="ChEBI" id="CHEBI:57783"/>
        <dbReference type="ChEBI" id="CHEBI:64076"/>
        <dbReference type="ChEBI" id="CHEBI:456215"/>
        <dbReference type="ChEBI" id="CHEBI:456216"/>
        <dbReference type="EC" id="4.2.1.136"/>
    </reaction>
</comment>
<proteinExistence type="inferred from homology"/>
<keyword evidence="13" id="KW-0511">Multifunctional enzyme</keyword>
<dbReference type="InterPro" id="IPR030677">
    <property type="entry name" value="Nnr"/>
</dbReference>
<comment type="function">
    <text evidence="14 19">Bifunctional enzyme that catalyzes the epimerization of the S- and R-forms of NAD(P)HX and the dehydration of the S-form of NAD(P)HX at the expense of ADP, which is converted to AMP. This allows the repair of both epimers of NAD(P)HX, a damaged form of NAD(P)H that is a result of enzymatic or heat-dependent hydration.</text>
</comment>
<comment type="cofactor">
    <cofactor evidence="18 19">
        <name>K(+)</name>
        <dbReference type="ChEBI" id="CHEBI:29103"/>
    </cofactor>
    <text evidence="18 19">Binds 1 potassium ion per subunit.</text>
</comment>
<dbReference type="GO" id="GO:0005524">
    <property type="term" value="F:ATP binding"/>
    <property type="evidence" value="ECO:0007669"/>
    <property type="project" value="UniProtKB-UniRule"/>
</dbReference>
<dbReference type="InterPro" id="IPR029056">
    <property type="entry name" value="Ribokinase-like"/>
</dbReference>
<feature type="binding site" evidence="17">
    <location>
        <position position="256"/>
    </location>
    <ligand>
        <name>(6S)-NADPHX</name>
        <dbReference type="ChEBI" id="CHEBI:64076"/>
    </ligand>
</feature>